<dbReference type="EMBL" id="HBIU01046818">
    <property type="protein sequence ID" value="CAE0642135.1"/>
    <property type="molecule type" value="Transcribed_RNA"/>
</dbReference>
<evidence type="ECO:0000256" key="11">
    <source>
        <dbReference type="ARBA" id="ARBA00023004"/>
    </source>
</evidence>
<evidence type="ECO:0000256" key="8">
    <source>
        <dbReference type="ARBA" id="ARBA00022982"/>
    </source>
</evidence>
<dbReference type="GO" id="GO:0016020">
    <property type="term" value="C:membrane"/>
    <property type="evidence" value="ECO:0007669"/>
    <property type="project" value="UniProtKB-SubCell"/>
</dbReference>
<comment type="similarity">
    <text evidence="3">Belongs to the alternative oxidase family.</text>
</comment>
<evidence type="ECO:0000256" key="1">
    <source>
        <dbReference type="ARBA" id="ARBA00001962"/>
    </source>
</evidence>
<dbReference type="GO" id="GO:0009916">
    <property type="term" value="F:alternative oxidase activity"/>
    <property type="evidence" value="ECO:0007669"/>
    <property type="project" value="InterPro"/>
</dbReference>
<evidence type="ECO:0000256" key="4">
    <source>
        <dbReference type="ARBA" id="ARBA00022448"/>
    </source>
</evidence>
<evidence type="ECO:0000256" key="12">
    <source>
        <dbReference type="ARBA" id="ARBA00023136"/>
    </source>
</evidence>
<comment type="subcellular location">
    <subcellularLocation>
        <location evidence="2">Membrane</location>
    </subcellularLocation>
</comment>
<dbReference type="AlphaFoldDB" id="A0A7S3Y6H1"/>
<dbReference type="InterPro" id="IPR002680">
    <property type="entry name" value="AOX"/>
</dbReference>
<dbReference type="PANTHER" id="PTHR31803:SF10">
    <property type="entry name" value="UBIQUINOL OXIDASE 4, CHLOROPLASTIC_CHROMOPLASTIC"/>
    <property type="match status" value="1"/>
</dbReference>
<keyword evidence="6 13" id="KW-0812">Transmembrane</keyword>
<keyword evidence="10" id="KW-0560">Oxidoreductase</keyword>
<protein>
    <recommendedName>
        <fullName evidence="15">Ubiquinol oxidase</fullName>
    </recommendedName>
</protein>
<comment type="cofactor">
    <cofactor evidence="1">
        <name>Fe cation</name>
        <dbReference type="ChEBI" id="CHEBI:24875"/>
    </cofactor>
</comment>
<dbReference type="GO" id="GO:0010230">
    <property type="term" value="P:alternative respiration"/>
    <property type="evidence" value="ECO:0007669"/>
    <property type="project" value="TreeGrafter"/>
</dbReference>
<name>A0A7S3Y6H1_HETAK</name>
<evidence type="ECO:0000256" key="10">
    <source>
        <dbReference type="ARBA" id="ARBA00023002"/>
    </source>
</evidence>
<feature type="transmembrane region" description="Helical" evidence="13">
    <location>
        <begin position="108"/>
        <end position="127"/>
    </location>
</feature>
<keyword evidence="5" id="KW-0679">Respiratory chain</keyword>
<keyword evidence="11" id="KW-0408">Iron</keyword>
<sequence length="237" mass="27311">MSVIENSDGTEKQIENMDQVAGFVVDALKGGIGLLFPKDRPFARFYALETIARMPYFAYLSVLHLYETVGRWRRVDLLKLHFAESWNEMHHLLIMEELGGNEEFKDRFFAQHIAFFYYFFVVAIYMMKPELAYSLNKKVEEHAFATYDEFLNENEEMLKQMPVPKVAADYYSKDELFLGLTTCARRAAPPALGSLYDVFLNVREDEAEHAGAMGRLERQGAQGLLNENVDSDDECDV</sequence>
<evidence type="ECO:0000256" key="9">
    <source>
        <dbReference type="ARBA" id="ARBA00022989"/>
    </source>
</evidence>
<evidence type="ECO:0000256" key="13">
    <source>
        <dbReference type="SAM" id="Phobius"/>
    </source>
</evidence>
<keyword evidence="12 13" id="KW-0472">Membrane</keyword>
<dbReference type="Gene3D" id="1.20.1260.140">
    <property type="entry name" value="Alternative oxidase"/>
    <property type="match status" value="1"/>
</dbReference>
<evidence type="ECO:0000256" key="5">
    <source>
        <dbReference type="ARBA" id="ARBA00022660"/>
    </source>
</evidence>
<organism evidence="14">
    <name type="scientific">Heterosigma akashiwo</name>
    <name type="common">Chromophytic alga</name>
    <name type="synonym">Heterosigma carterae</name>
    <dbReference type="NCBI Taxonomy" id="2829"/>
    <lineage>
        <taxon>Eukaryota</taxon>
        <taxon>Sar</taxon>
        <taxon>Stramenopiles</taxon>
        <taxon>Ochrophyta</taxon>
        <taxon>Raphidophyceae</taxon>
        <taxon>Chattonellales</taxon>
        <taxon>Chattonellaceae</taxon>
        <taxon>Heterosigma</taxon>
    </lineage>
</organism>
<evidence type="ECO:0000256" key="3">
    <source>
        <dbReference type="ARBA" id="ARBA00008388"/>
    </source>
</evidence>
<proteinExistence type="inferred from homology"/>
<gene>
    <name evidence="14" type="ORF">HAKA00212_LOCUS20991</name>
</gene>
<evidence type="ECO:0000256" key="6">
    <source>
        <dbReference type="ARBA" id="ARBA00022692"/>
    </source>
</evidence>
<dbReference type="GO" id="GO:0005739">
    <property type="term" value="C:mitochondrion"/>
    <property type="evidence" value="ECO:0007669"/>
    <property type="project" value="TreeGrafter"/>
</dbReference>
<accession>A0A7S3Y6H1</accession>
<dbReference type="Pfam" id="PF01786">
    <property type="entry name" value="AOX"/>
    <property type="match status" value="1"/>
</dbReference>
<keyword evidence="9 13" id="KW-1133">Transmembrane helix</keyword>
<reference evidence="14" key="1">
    <citation type="submission" date="2021-01" db="EMBL/GenBank/DDBJ databases">
        <authorList>
            <person name="Corre E."/>
            <person name="Pelletier E."/>
            <person name="Niang G."/>
            <person name="Scheremetjew M."/>
            <person name="Finn R."/>
            <person name="Kale V."/>
            <person name="Holt S."/>
            <person name="Cochrane G."/>
            <person name="Meng A."/>
            <person name="Brown T."/>
            <person name="Cohen L."/>
        </authorList>
    </citation>
    <scope>NUCLEOTIDE SEQUENCE</scope>
    <source>
        <strain evidence="14">CCMP3107</strain>
    </source>
</reference>
<evidence type="ECO:0000256" key="2">
    <source>
        <dbReference type="ARBA" id="ARBA00004370"/>
    </source>
</evidence>
<evidence type="ECO:0000256" key="7">
    <source>
        <dbReference type="ARBA" id="ARBA00022723"/>
    </source>
</evidence>
<keyword evidence="7" id="KW-0479">Metal-binding</keyword>
<keyword evidence="4" id="KW-0813">Transport</keyword>
<dbReference type="GO" id="GO:0046872">
    <property type="term" value="F:metal ion binding"/>
    <property type="evidence" value="ECO:0007669"/>
    <property type="project" value="UniProtKB-KW"/>
</dbReference>
<dbReference type="PANTHER" id="PTHR31803">
    <property type="entry name" value="ALTERNATIVE OXIDASE"/>
    <property type="match status" value="1"/>
</dbReference>
<evidence type="ECO:0000313" key="14">
    <source>
        <dbReference type="EMBL" id="CAE0642135.1"/>
    </source>
</evidence>
<keyword evidence="8" id="KW-0249">Electron transport</keyword>
<evidence type="ECO:0008006" key="15">
    <source>
        <dbReference type="Google" id="ProtNLM"/>
    </source>
</evidence>
<dbReference type="InterPro" id="IPR038659">
    <property type="entry name" value="AOX_sf"/>
</dbReference>